<dbReference type="SUPFAM" id="SSF55816">
    <property type="entry name" value="5'-nucleotidase (syn. UDP-sugar hydrolase), C-terminal domain"/>
    <property type="match status" value="1"/>
</dbReference>
<dbReference type="InterPro" id="IPR036907">
    <property type="entry name" value="5'-Nucleotdase_C_sf"/>
</dbReference>
<evidence type="ECO:0000313" key="2">
    <source>
        <dbReference type="EMBL" id="JAP93719.1"/>
    </source>
</evidence>
<keyword evidence="1" id="KW-1133">Transmembrane helix</keyword>
<keyword evidence="1" id="KW-0812">Transmembrane</keyword>
<dbReference type="GO" id="GO:0016787">
    <property type="term" value="F:hydrolase activity"/>
    <property type="evidence" value="ECO:0007669"/>
    <property type="project" value="InterPro"/>
</dbReference>
<keyword evidence="1" id="KW-0472">Membrane</keyword>
<dbReference type="EMBL" id="GDID01002887">
    <property type="protein sequence ID" value="JAP93719.1"/>
    <property type="molecule type" value="Transcribed_RNA"/>
</dbReference>
<sequence length="233" mass="27232">ILTQKIYLQQTMYHQKYNQSKVIQPLLATIQQRTGANLVVIPSNSFTGYLQQGFIYENDIRNLSKSNSLNMTMLALSGLEIQNLMQHLIYYSVCELRYDFPQQFGININYDQHSCQISFIDYCSWFVSQSYICKRWSQLKLKDNYLVVIDQDYFSQTEMKFQVVQKHLRMNTSILANHFINKFASDGISNQQQQHLNVQANQLTRFYVTSATLLCLGILGNYMIKQNKALSKK</sequence>
<feature type="transmembrane region" description="Helical" evidence="1">
    <location>
        <begin position="206"/>
        <end position="224"/>
    </location>
</feature>
<organism evidence="2">
    <name type="scientific">Trepomonas sp. PC1</name>
    <dbReference type="NCBI Taxonomy" id="1076344"/>
    <lineage>
        <taxon>Eukaryota</taxon>
        <taxon>Metamonada</taxon>
        <taxon>Diplomonadida</taxon>
        <taxon>Hexamitidae</taxon>
        <taxon>Hexamitinae</taxon>
        <taxon>Trepomonas</taxon>
    </lineage>
</organism>
<proteinExistence type="predicted"/>
<protein>
    <submittedName>
        <fullName evidence="2">Uncharacterized protein</fullName>
    </submittedName>
</protein>
<dbReference type="GO" id="GO:0009166">
    <property type="term" value="P:nucleotide catabolic process"/>
    <property type="evidence" value="ECO:0007669"/>
    <property type="project" value="InterPro"/>
</dbReference>
<dbReference type="AlphaFoldDB" id="A0A146KEI1"/>
<evidence type="ECO:0000256" key="1">
    <source>
        <dbReference type="SAM" id="Phobius"/>
    </source>
</evidence>
<reference evidence="2" key="1">
    <citation type="submission" date="2015-07" db="EMBL/GenBank/DDBJ databases">
        <title>Adaptation to a free-living lifestyle via gene acquisitions in the diplomonad Trepomonas sp. PC1.</title>
        <authorList>
            <person name="Xu F."/>
            <person name="Jerlstrom-Hultqvist J."/>
            <person name="Kolisko M."/>
            <person name="Simpson A.G.B."/>
            <person name="Roger A.J."/>
            <person name="Svard S.G."/>
            <person name="Andersson J.O."/>
        </authorList>
    </citation>
    <scope>NUCLEOTIDE SEQUENCE</scope>
    <source>
        <strain evidence="2">PC1</strain>
    </source>
</reference>
<accession>A0A146KEI1</accession>
<feature type="non-terminal residue" evidence="2">
    <location>
        <position position="1"/>
    </location>
</feature>
<gene>
    <name evidence="2" type="ORF">TPC1_13896</name>
</gene>
<name>A0A146KEI1_9EUKA</name>